<evidence type="ECO:0000256" key="2">
    <source>
        <dbReference type="ARBA" id="ARBA00022692"/>
    </source>
</evidence>
<dbReference type="GO" id="GO:0009403">
    <property type="term" value="P:toxin biosynthetic process"/>
    <property type="evidence" value="ECO:0007669"/>
    <property type="project" value="InterPro"/>
</dbReference>
<evidence type="ECO:0008006" key="7">
    <source>
        <dbReference type="Google" id="ProtNLM"/>
    </source>
</evidence>
<dbReference type="InterPro" id="IPR003825">
    <property type="entry name" value="Colicin-V_CvpA"/>
</dbReference>
<comment type="caution">
    <text evidence="6">The sequence shown here is derived from an EMBL/GenBank/DDBJ whole genome shotgun (WGS) entry which is preliminary data.</text>
</comment>
<keyword evidence="3 5" id="KW-1133">Transmembrane helix</keyword>
<evidence type="ECO:0000256" key="5">
    <source>
        <dbReference type="SAM" id="Phobius"/>
    </source>
</evidence>
<evidence type="ECO:0000313" key="6">
    <source>
        <dbReference type="EMBL" id="GAG08880.1"/>
    </source>
</evidence>
<dbReference type="AlphaFoldDB" id="X0UT23"/>
<dbReference type="PANTHER" id="PTHR37306:SF1">
    <property type="entry name" value="COLICIN V PRODUCTION PROTEIN"/>
    <property type="match status" value="1"/>
</dbReference>
<sequence>MNWFDIVLIVVLVLTTFMGLRRGVISMVLPLAGIIIGIVLAGHYHGAVGGWLPIDNPEYAGWAGYAIIIVAVLIVSVILAGILRRFIRLVLLGWVDRLGGAFFGLVLGGLFCGAALAACVKFGLGLDFIQDS</sequence>
<proteinExistence type="predicted"/>
<feature type="transmembrane region" description="Helical" evidence="5">
    <location>
        <begin position="60"/>
        <end position="82"/>
    </location>
</feature>
<feature type="transmembrane region" description="Helical" evidence="5">
    <location>
        <begin position="102"/>
        <end position="124"/>
    </location>
</feature>
<evidence type="ECO:0000256" key="1">
    <source>
        <dbReference type="ARBA" id="ARBA00004141"/>
    </source>
</evidence>
<gene>
    <name evidence="6" type="ORF">S01H1_40795</name>
</gene>
<evidence type="ECO:0000256" key="3">
    <source>
        <dbReference type="ARBA" id="ARBA00022989"/>
    </source>
</evidence>
<feature type="transmembrane region" description="Helical" evidence="5">
    <location>
        <begin position="31"/>
        <end position="54"/>
    </location>
</feature>
<dbReference type="EMBL" id="BARS01025847">
    <property type="protein sequence ID" value="GAG08880.1"/>
    <property type="molecule type" value="Genomic_DNA"/>
</dbReference>
<dbReference type="Pfam" id="PF02674">
    <property type="entry name" value="Colicin_V"/>
    <property type="match status" value="1"/>
</dbReference>
<reference evidence="6" key="1">
    <citation type="journal article" date="2014" name="Front. Microbiol.">
        <title>High frequency of phylogenetically diverse reductive dehalogenase-homologous genes in deep subseafloor sedimentary metagenomes.</title>
        <authorList>
            <person name="Kawai M."/>
            <person name="Futagami T."/>
            <person name="Toyoda A."/>
            <person name="Takaki Y."/>
            <person name="Nishi S."/>
            <person name="Hori S."/>
            <person name="Arai W."/>
            <person name="Tsubouchi T."/>
            <person name="Morono Y."/>
            <person name="Uchiyama I."/>
            <person name="Ito T."/>
            <person name="Fujiyama A."/>
            <person name="Inagaki F."/>
            <person name="Takami H."/>
        </authorList>
    </citation>
    <scope>NUCLEOTIDE SEQUENCE</scope>
    <source>
        <strain evidence="6">Expedition CK06-06</strain>
    </source>
</reference>
<name>X0UT23_9ZZZZ</name>
<keyword evidence="4 5" id="KW-0472">Membrane</keyword>
<organism evidence="6">
    <name type="scientific">marine sediment metagenome</name>
    <dbReference type="NCBI Taxonomy" id="412755"/>
    <lineage>
        <taxon>unclassified sequences</taxon>
        <taxon>metagenomes</taxon>
        <taxon>ecological metagenomes</taxon>
    </lineage>
</organism>
<dbReference type="GO" id="GO:0016020">
    <property type="term" value="C:membrane"/>
    <property type="evidence" value="ECO:0007669"/>
    <property type="project" value="UniProtKB-SubCell"/>
</dbReference>
<keyword evidence="2 5" id="KW-0812">Transmembrane</keyword>
<feature type="transmembrane region" description="Helical" evidence="5">
    <location>
        <begin position="6"/>
        <end position="24"/>
    </location>
</feature>
<dbReference type="PANTHER" id="PTHR37306">
    <property type="entry name" value="COLICIN V PRODUCTION PROTEIN"/>
    <property type="match status" value="1"/>
</dbReference>
<evidence type="ECO:0000256" key="4">
    <source>
        <dbReference type="ARBA" id="ARBA00023136"/>
    </source>
</evidence>
<feature type="non-terminal residue" evidence="6">
    <location>
        <position position="132"/>
    </location>
</feature>
<protein>
    <recommendedName>
        <fullName evidence="7">CvpA family protein</fullName>
    </recommendedName>
</protein>
<comment type="subcellular location">
    <subcellularLocation>
        <location evidence="1">Membrane</location>
        <topology evidence="1">Multi-pass membrane protein</topology>
    </subcellularLocation>
</comment>
<accession>X0UT23</accession>